<evidence type="ECO:0000259" key="7">
    <source>
        <dbReference type="Pfam" id="PF02601"/>
    </source>
</evidence>
<comment type="similarity">
    <text evidence="5 6">Belongs to the XseA family.</text>
</comment>
<keyword evidence="3 5" id="KW-0378">Hydrolase</keyword>
<feature type="domain" description="OB-fold nucleic acid binding" evidence="8">
    <location>
        <begin position="14"/>
        <end position="105"/>
    </location>
</feature>
<comment type="caution">
    <text evidence="9">The sequence shown here is derived from an EMBL/GenBank/DDBJ whole genome shotgun (WGS) entry which is preliminary data.</text>
</comment>
<dbReference type="EMBL" id="JAGQLL010000021">
    <property type="protein sequence ID" value="MCA9379963.1"/>
    <property type="molecule type" value="Genomic_DNA"/>
</dbReference>
<reference evidence="9" key="1">
    <citation type="submission" date="2020-04" db="EMBL/GenBank/DDBJ databases">
        <authorList>
            <person name="Zhang T."/>
        </authorList>
    </citation>
    <scope>NUCLEOTIDE SEQUENCE</scope>
    <source>
        <strain evidence="9">HKST-UBA15</strain>
    </source>
</reference>
<evidence type="ECO:0000313" key="9">
    <source>
        <dbReference type="EMBL" id="MCA9379963.1"/>
    </source>
</evidence>
<evidence type="ECO:0000313" key="10">
    <source>
        <dbReference type="Proteomes" id="UP000745577"/>
    </source>
</evidence>
<evidence type="ECO:0000256" key="3">
    <source>
        <dbReference type="ARBA" id="ARBA00022801"/>
    </source>
</evidence>
<keyword evidence="4 5" id="KW-0269">Exonuclease</keyword>
<dbReference type="GO" id="GO:0003676">
    <property type="term" value="F:nucleic acid binding"/>
    <property type="evidence" value="ECO:0007669"/>
    <property type="project" value="InterPro"/>
</dbReference>
<comment type="catalytic activity">
    <reaction evidence="5 6">
        <text>Exonucleolytic cleavage in either 5'- to 3'- or 3'- to 5'-direction to yield nucleoside 5'-phosphates.</text>
        <dbReference type="EC" id="3.1.11.6"/>
    </reaction>
</comment>
<sequence length="418" mass="46938">MSQQSLFSEEIRVNVDQFNELINLQLQSIGEVIVEGEITEMNISKRGGINMVLKDKNKQAILNVSGYAPRVQGINMIEIGMEVAIWGVPQLYSPYGKFSVSIYKILPIGAGALAKALEILKEQLEKEGLFDLSRKRPLPELIRNIALITAKNSAAESDFIKILKENNTGLNIDFYAVSVQGKHSVGEILSAIEQSQSRKYDCIVMIRGGGSLEDLSSFNDEKISKALFASKIPTLVAVGHERDESIAELVSDVRASTPSQAAYYLVVNNTNFIKSIELQADQIYLQIEEIINNNKQKLTGINIYEKVLLILNHYNYEVNSYDMDFESRIYRKISNFQNIIEKSSHELTNFGYKINQLLNEVVHMQSTIENLNPEKIIKKGYAIIKNKNGKIITSITDAKTNELLTLKVKDGNINTKVI</sequence>
<keyword evidence="2 5" id="KW-0540">Nuclease</keyword>
<comment type="function">
    <text evidence="5">Bidirectionally degrades single-stranded DNA into large acid-insoluble oligonucleotides, which are then degraded further into small acid-soluble oligonucleotides.</text>
</comment>
<dbReference type="InterPro" id="IPR003753">
    <property type="entry name" value="Exonuc_VII_L"/>
</dbReference>
<dbReference type="PANTHER" id="PTHR30008">
    <property type="entry name" value="EXODEOXYRIBONUCLEASE 7 LARGE SUBUNIT"/>
    <property type="match status" value="1"/>
</dbReference>
<comment type="subunit">
    <text evidence="5">Heterooligomer composed of large and small subunits.</text>
</comment>
<dbReference type="EC" id="3.1.11.6" evidence="5"/>
<organism evidence="9 10">
    <name type="scientific">Candidatus Dojkabacteria bacterium</name>
    <dbReference type="NCBI Taxonomy" id="2099670"/>
    <lineage>
        <taxon>Bacteria</taxon>
        <taxon>Candidatus Dojkabacteria</taxon>
    </lineage>
</organism>
<name>A0A955IDX4_9BACT</name>
<evidence type="ECO:0000256" key="1">
    <source>
        <dbReference type="ARBA" id="ARBA00022490"/>
    </source>
</evidence>
<accession>A0A955IDX4</accession>
<dbReference type="Pfam" id="PF13742">
    <property type="entry name" value="tRNA_anti_2"/>
    <property type="match status" value="1"/>
</dbReference>
<dbReference type="GO" id="GO:0008855">
    <property type="term" value="F:exodeoxyribonuclease VII activity"/>
    <property type="evidence" value="ECO:0007669"/>
    <property type="project" value="UniProtKB-UniRule"/>
</dbReference>
<gene>
    <name evidence="5 9" type="primary">xseA</name>
    <name evidence="9" type="ORF">KC675_02160</name>
</gene>
<dbReference type="Proteomes" id="UP000745577">
    <property type="component" value="Unassembled WGS sequence"/>
</dbReference>
<dbReference type="InterPro" id="IPR025824">
    <property type="entry name" value="OB-fold_nuc-bd_dom"/>
</dbReference>
<evidence type="ECO:0000259" key="8">
    <source>
        <dbReference type="Pfam" id="PF13742"/>
    </source>
</evidence>
<dbReference type="AlphaFoldDB" id="A0A955IDX4"/>
<dbReference type="InterPro" id="IPR020579">
    <property type="entry name" value="Exonuc_VII_lsu_C"/>
</dbReference>
<dbReference type="GO" id="GO:0006308">
    <property type="term" value="P:DNA catabolic process"/>
    <property type="evidence" value="ECO:0007669"/>
    <property type="project" value="UniProtKB-UniRule"/>
</dbReference>
<evidence type="ECO:0000256" key="6">
    <source>
        <dbReference type="RuleBase" id="RU004355"/>
    </source>
</evidence>
<keyword evidence="1 5" id="KW-0963">Cytoplasm</keyword>
<protein>
    <recommendedName>
        <fullName evidence="5">Exodeoxyribonuclease 7 large subunit</fullName>
        <ecNumber evidence="5">3.1.11.6</ecNumber>
    </recommendedName>
    <alternativeName>
        <fullName evidence="5">Exodeoxyribonuclease VII large subunit</fullName>
        <shortName evidence="5">Exonuclease VII large subunit</shortName>
    </alternativeName>
</protein>
<evidence type="ECO:0000256" key="5">
    <source>
        <dbReference type="HAMAP-Rule" id="MF_00378"/>
    </source>
</evidence>
<dbReference type="GO" id="GO:0005737">
    <property type="term" value="C:cytoplasm"/>
    <property type="evidence" value="ECO:0007669"/>
    <property type="project" value="UniProtKB-SubCell"/>
</dbReference>
<comment type="subcellular location">
    <subcellularLocation>
        <location evidence="5 6">Cytoplasm</location>
    </subcellularLocation>
</comment>
<dbReference type="NCBIfam" id="TIGR00237">
    <property type="entry name" value="xseA"/>
    <property type="match status" value="1"/>
</dbReference>
<reference evidence="9" key="2">
    <citation type="journal article" date="2021" name="Microbiome">
        <title>Successional dynamics and alternative stable states in a saline activated sludge microbial community over 9 years.</title>
        <authorList>
            <person name="Wang Y."/>
            <person name="Ye J."/>
            <person name="Ju F."/>
            <person name="Liu L."/>
            <person name="Boyd J.A."/>
            <person name="Deng Y."/>
            <person name="Parks D.H."/>
            <person name="Jiang X."/>
            <person name="Yin X."/>
            <person name="Woodcroft B.J."/>
            <person name="Tyson G.W."/>
            <person name="Hugenholtz P."/>
            <person name="Polz M.F."/>
            <person name="Zhang T."/>
        </authorList>
    </citation>
    <scope>NUCLEOTIDE SEQUENCE</scope>
    <source>
        <strain evidence="9">HKST-UBA15</strain>
    </source>
</reference>
<dbReference type="Pfam" id="PF02601">
    <property type="entry name" value="Exonuc_VII_L"/>
    <property type="match status" value="1"/>
</dbReference>
<evidence type="ECO:0000256" key="4">
    <source>
        <dbReference type="ARBA" id="ARBA00022839"/>
    </source>
</evidence>
<dbReference type="PANTHER" id="PTHR30008:SF0">
    <property type="entry name" value="EXODEOXYRIBONUCLEASE 7 LARGE SUBUNIT"/>
    <property type="match status" value="1"/>
</dbReference>
<evidence type="ECO:0000256" key="2">
    <source>
        <dbReference type="ARBA" id="ARBA00022722"/>
    </source>
</evidence>
<feature type="domain" description="Exonuclease VII large subunit C-terminal" evidence="7">
    <location>
        <begin position="129"/>
        <end position="415"/>
    </location>
</feature>
<proteinExistence type="inferred from homology"/>
<dbReference type="GO" id="GO:0009318">
    <property type="term" value="C:exodeoxyribonuclease VII complex"/>
    <property type="evidence" value="ECO:0007669"/>
    <property type="project" value="UniProtKB-UniRule"/>
</dbReference>
<dbReference type="HAMAP" id="MF_00378">
    <property type="entry name" value="Exonuc_7_L"/>
    <property type="match status" value="1"/>
</dbReference>